<comment type="subcellular location">
    <subcellularLocation>
        <location evidence="1">Membrane</location>
        <topology evidence="1">Multi-pass membrane protein</topology>
    </subcellularLocation>
</comment>
<evidence type="ECO:0000256" key="7">
    <source>
        <dbReference type="SAM" id="MobiDB-lite"/>
    </source>
</evidence>
<dbReference type="AlphaFoldDB" id="A0A8K0A9T5"/>
<keyword evidence="3 8" id="KW-0812">Transmembrane</keyword>
<dbReference type="PANTHER" id="PTHR12316:SF28">
    <property type="entry name" value="NINJURIN-2-LIKE"/>
    <property type="match status" value="1"/>
</dbReference>
<evidence type="ECO:0000256" key="4">
    <source>
        <dbReference type="ARBA" id="ARBA00022889"/>
    </source>
</evidence>
<evidence type="ECO:0000256" key="1">
    <source>
        <dbReference type="ARBA" id="ARBA00004141"/>
    </source>
</evidence>
<organism evidence="9 10">
    <name type="scientific">Branchiostoma lanceolatum</name>
    <name type="common">Common lancelet</name>
    <name type="synonym">Amphioxus lanceolatum</name>
    <dbReference type="NCBI Taxonomy" id="7740"/>
    <lineage>
        <taxon>Eukaryota</taxon>
        <taxon>Metazoa</taxon>
        <taxon>Chordata</taxon>
        <taxon>Cephalochordata</taxon>
        <taxon>Leptocardii</taxon>
        <taxon>Amphioxiformes</taxon>
        <taxon>Branchiostomatidae</taxon>
        <taxon>Branchiostoma</taxon>
    </lineage>
</organism>
<evidence type="ECO:0000256" key="8">
    <source>
        <dbReference type="SAM" id="Phobius"/>
    </source>
</evidence>
<dbReference type="PANTHER" id="PTHR12316">
    <property type="entry name" value="NINJURIN-RELATED"/>
    <property type="match status" value="1"/>
</dbReference>
<feature type="compositionally biased region" description="Polar residues" evidence="7">
    <location>
        <begin position="15"/>
        <end position="24"/>
    </location>
</feature>
<sequence>MPSKYDMPSAELSKMESNGSTASHSRGECRCMIKEPSRYDGRKTIAQSMLDLALLTSNVAQLKYLLQHPHDQFYTVLLSFLGVSIGIQLIVAAILGYLYTQNIEAVEEHNSTKSSRALHFLNNAVTVMIVLITVLNVIISGFDMKLTEHQKDAEKP</sequence>
<dbReference type="EMBL" id="OV696692">
    <property type="protein sequence ID" value="CAH1270468.1"/>
    <property type="molecule type" value="Genomic_DNA"/>
</dbReference>
<feature type="transmembrane region" description="Helical" evidence="8">
    <location>
        <begin position="120"/>
        <end position="142"/>
    </location>
</feature>
<evidence type="ECO:0000256" key="2">
    <source>
        <dbReference type="ARBA" id="ARBA00008141"/>
    </source>
</evidence>
<evidence type="ECO:0000313" key="9">
    <source>
        <dbReference type="EMBL" id="CAH1270468.1"/>
    </source>
</evidence>
<reference evidence="9" key="1">
    <citation type="submission" date="2022-01" db="EMBL/GenBank/DDBJ databases">
        <authorList>
            <person name="Braso-Vives M."/>
        </authorList>
    </citation>
    <scope>NUCLEOTIDE SEQUENCE</scope>
</reference>
<dbReference type="Proteomes" id="UP000838412">
    <property type="component" value="Chromosome 7"/>
</dbReference>
<gene>
    <name evidence="9" type="primary">NINJ1</name>
    <name evidence="9" type="ORF">BLAG_LOCUS22749</name>
</gene>
<keyword evidence="10" id="KW-1185">Reference proteome</keyword>
<keyword evidence="6 8" id="KW-0472">Membrane</keyword>
<accession>A0A8K0A9T5</accession>
<dbReference type="InterPro" id="IPR007007">
    <property type="entry name" value="Ninjurin"/>
</dbReference>
<protein>
    <submittedName>
        <fullName evidence="9">NINJ1 protein</fullName>
    </submittedName>
</protein>
<feature type="transmembrane region" description="Helical" evidence="8">
    <location>
        <begin position="73"/>
        <end position="100"/>
    </location>
</feature>
<evidence type="ECO:0000256" key="3">
    <source>
        <dbReference type="ARBA" id="ARBA00022692"/>
    </source>
</evidence>
<keyword evidence="5 8" id="KW-1133">Transmembrane helix</keyword>
<evidence type="ECO:0000313" key="10">
    <source>
        <dbReference type="Proteomes" id="UP000838412"/>
    </source>
</evidence>
<evidence type="ECO:0000256" key="5">
    <source>
        <dbReference type="ARBA" id="ARBA00022989"/>
    </source>
</evidence>
<dbReference type="Pfam" id="PF04923">
    <property type="entry name" value="Ninjurin"/>
    <property type="match status" value="1"/>
</dbReference>
<evidence type="ECO:0000256" key="6">
    <source>
        <dbReference type="ARBA" id="ARBA00023136"/>
    </source>
</evidence>
<dbReference type="OrthoDB" id="6114058at2759"/>
<proteinExistence type="inferred from homology"/>
<feature type="region of interest" description="Disordered" evidence="7">
    <location>
        <begin position="1"/>
        <end position="27"/>
    </location>
</feature>
<keyword evidence="4" id="KW-0130">Cell adhesion</keyword>
<dbReference type="GO" id="GO:0016020">
    <property type="term" value="C:membrane"/>
    <property type="evidence" value="ECO:0007669"/>
    <property type="project" value="UniProtKB-SubCell"/>
</dbReference>
<dbReference type="GO" id="GO:0007155">
    <property type="term" value="P:cell adhesion"/>
    <property type="evidence" value="ECO:0007669"/>
    <property type="project" value="UniProtKB-KW"/>
</dbReference>
<name>A0A8K0A9T5_BRALA</name>
<comment type="similarity">
    <text evidence="2">Belongs to the ninjurin family.</text>
</comment>
<dbReference type="GO" id="GO:0042246">
    <property type="term" value="P:tissue regeneration"/>
    <property type="evidence" value="ECO:0007669"/>
    <property type="project" value="InterPro"/>
</dbReference>